<dbReference type="RefSeq" id="WP_244210322.1">
    <property type="nucleotide sequence ID" value="NZ_JBHVRE010000014.1"/>
</dbReference>
<keyword evidence="2" id="KW-1133">Transmembrane helix</keyword>
<gene>
    <name evidence="3" type="ORF">ACFWR3_15395</name>
</gene>
<organism evidence="3 4">
    <name type="scientific">Streptomyces bacillaris</name>
    <dbReference type="NCBI Taxonomy" id="68179"/>
    <lineage>
        <taxon>Bacteria</taxon>
        <taxon>Bacillati</taxon>
        <taxon>Actinomycetota</taxon>
        <taxon>Actinomycetes</taxon>
        <taxon>Kitasatosporales</taxon>
        <taxon>Streptomycetaceae</taxon>
        <taxon>Streptomyces</taxon>
    </lineage>
</organism>
<keyword evidence="2" id="KW-0472">Membrane</keyword>
<evidence type="ECO:0000256" key="1">
    <source>
        <dbReference type="SAM" id="MobiDB-lite"/>
    </source>
</evidence>
<feature type="transmembrane region" description="Helical" evidence="2">
    <location>
        <begin position="35"/>
        <end position="57"/>
    </location>
</feature>
<comment type="caution">
    <text evidence="3">The sequence shown here is derived from an EMBL/GenBank/DDBJ whole genome shotgun (WGS) entry which is preliminary data.</text>
</comment>
<evidence type="ECO:0000256" key="2">
    <source>
        <dbReference type="SAM" id="Phobius"/>
    </source>
</evidence>
<dbReference type="EMBL" id="JBHXPM010000013">
    <property type="protein sequence ID" value="MFD3957449.1"/>
    <property type="molecule type" value="Genomic_DNA"/>
</dbReference>
<reference evidence="3 4" key="1">
    <citation type="submission" date="2024-09" db="EMBL/GenBank/DDBJ databases">
        <title>The Natural Products Discovery Center: Release of the First 8490 Sequenced Strains for Exploring Actinobacteria Biosynthetic Diversity.</title>
        <authorList>
            <person name="Kalkreuter E."/>
            <person name="Kautsar S.A."/>
            <person name="Yang D."/>
            <person name="Bader C.D."/>
            <person name="Teijaro C.N."/>
            <person name="Fluegel L."/>
            <person name="Davis C.M."/>
            <person name="Simpson J.R."/>
            <person name="Lauterbach L."/>
            <person name="Steele A.D."/>
            <person name="Gui C."/>
            <person name="Meng S."/>
            <person name="Li G."/>
            <person name="Viehrig K."/>
            <person name="Ye F."/>
            <person name="Su P."/>
            <person name="Kiefer A.F."/>
            <person name="Nichols A."/>
            <person name="Cepeda A.J."/>
            <person name="Yan W."/>
            <person name="Fan B."/>
            <person name="Jiang Y."/>
            <person name="Adhikari A."/>
            <person name="Zheng C.-J."/>
            <person name="Schuster L."/>
            <person name="Cowan T.M."/>
            <person name="Smanski M.J."/>
            <person name="Chevrette M.G."/>
            <person name="De Carvalho L.P.S."/>
            <person name="Shen B."/>
        </authorList>
    </citation>
    <scope>NUCLEOTIDE SEQUENCE [LARGE SCALE GENOMIC DNA]</scope>
    <source>
        <strain evidence="3 4">NPDC058584</strain>
    </source>
</reference>
<name>A0ABW6DZU6_9ACTN</name>
<evidence type="ECO:0000313" key="4">
    <source>
        <dbReference type="Proteomes" id="UP001598300"/>
    </source>
</evidence>
<proteinExistence type="predicted"/>
<evidence type="ECO:0008006" key="5">
    <source>
        <dbReference type="Google" id="ProtNLM"/>
    </source>
</evidence>
<feature type="compositionally biased region" description="Low complexity" evidence="1">
    <location>
        <begin position="10"/>
        <end position="20"/>
    </location>
</feature>
<evidence type="ECO:0000313" key="3">
    <source>
        <dbReference type="EMBL" id="MFD3957449.1"/>
    </source>
</evidence>
<feature type="transmembrane region" description="Helical" evidence="2">
    <location>
        <begin position="137"/>
        <end position="161"/>
    </location>
</feature>
<dbReference type="Proteomes" id="UP001598300">
    <property type="component" value="Unassembled WGS sequence"/>
</dbReference>
<keyword evidence="4" id="KW-1185">Reference proteome</keyword>
<keyword evidence="2" id="KW-0812">Transmembrane</keyword>
<feature type="region of interest" description="Disordered" evidence="1">
    <location>
        <begin position="1"/>
        <end position="26"/>
    </location>
</feature>
<protein>
    <recommendedName>
        <fullName evidence="5">DUF3592 domain-containing protein</fullName>
    </recommendedName>
</protein>
<sequence length="176" mass="17352">MGSTGGEGGTATARTPGPYGQKPGARDGMGQHASLVMLLALGLLLGALSGLVMLPAAQHLRSLQAGERVQATLHTGGSCMIGHCRVAFEADGRAVVADLPVGSGGGKESVGAPVAVRYQPDDPRTVAREADTGGGGALVLAVISGGAALLVLALSAVAAFFRRTEKAASLETAGPA</sequence>
<accession>A0ABW6DZU6</accession>